<reference evidence="2 3" key="1">
    <citation type="journal article" date="2011" name="J. Bacteriol.">
        <title>Complete genome sequence and updated annotation of Desulfovibrio alaskensis G20.</title>
        <authorList>
            <person name="Hauser L.J."/>
            <person name="Land M.L."/>
            <person name="Brown S.D."/>
            <person name="Larimer F."/>
            <person name="Keller K.L."/>
            <person name="Rapp-Giles B.J."/>
            <person name="Price M.N."/>
            <person name="Lin M."/>
            <person name="Bruce D.C."/>
            <person name="Detter J.C."/>
            <person name="Tapia R."/>
            <person name="Han C.S."/>
            <person name="Goodwin L.A."/>
            <person name="Cheng J.F."/>
            <person name="Pitluck S."/>
            <person name="Copeland A."/>
            <person name="Lucas S."/>
            <person name="Nolan M."/>
            <person name="Lapidus A.L."/>
            <person name="Palumbo A.V."/>
            <person name="Wall J.D."/>
        </authorList>
    </citation>
    <scope>NUCLEOTIDE SEQUENCE [LARGE SCALE GENOMIC DNA]</scope>
    <source>
        <strain evidence="3">ATCC BAA 1058 / DSM 17464 / G20</strain>
    </source>
</reference>
<evidence type="ECO:0000256" key="1">
    <source>
        <dbReference type="SAM" id="Phobius"/>
    </source>
</evidence>
<name>Q30ZP2_OLEA2</name>
<evidence type="ECO:0000313" key="3">
    <source>
        <dbReference type="Proteomes" id="UP000002710"/>
    </source>
</evidence>
<protein>
    <submittedName>
        <fullName evidence="2">Uncharacterized protein</fullName>
    </submittedName>
</protein>
<evidence type="ECO:0000313" key="2">
    <source>
        <dbReference type="EMBL" id="ABB38854.1"/>
    </source>
</evidence>
<gene>
    <name evidence="2" type="ordered locus">Dde_2057</name>
</gene>
<proteinExistence type="predicted"/>
<keyword evidence="3" id="KW-1185">Reference proteome</keyword>
<dbReference type="AlphaFoldDB" id="Q30ZP2"/>
<feature type="transmembrane region" description="Helical" evidence="1">
    <location>
        <begin position="24"/>
        <end position="46"/>
    </location>
</feature>
<dbReference type="HOGENOM" id="CLU_2896834_0_0_7"/>
<dbReference type="Proteomes" id="UP000002710">
    <property type="component" value="Chromosome"/>
</dbReference>
<keyword evidence="1" id="KW-0812">Transmembrane</keyword>
<dbReference type="eggNOG" id="ENOG502ZNED">
    <property type="taxonomic scope" value="Bacteria"/>
</dbReference>
<accession>Q30ZP2</accession>
<sequence length="63" mass="6908">MMLHGETIQSPLPMDIPWWAPDHFVFFGVLYAVLFVLFAGLGYVVFKSAAQAAQDCQGGGSHH</sequence>
<dbReference type="STRING" id="207559.Dde_2057"/>
<dbReference type="EMBL" id="CP000112">
    <property type="protein sequence ID" value="ABB38854.1"/>
    <property type="molecule type" value="Genomic_DNA"/>
</dbReference>
<organism evidence="2 3">
    <name type="scientific">Oleidesulfovibrio alaskensis (strain ATCC BAA-1058 / DSM 17464 / G20)</name>
    <name type="common">Desulfovibrio alaskensis</name>
    <dbReference type="NCBI Taxonomy" id="207559"/>
    <lineage>
        <taxon>Bacteria</taxon>
        <taxon>Pseudomonadati</taxon>
        <taxon>Thermodesulfobacteriota</taxon>
        <taxon>Desulfovibrionia</taxon>
        <taxon>Desulfovibrionales</taxon>
        <taxon>Desulfovibrionaceae</taxon>
        <taxon>Oleidesulfovibrio</taxon>
    </lineage>
</organism>
<keyword evidence="1" id="KW-0472">Membrane</keyword>
<dbReference type="KEGG" id="dde:Dde_2057"/>
<keyword evidence="1" id="KW-1133">Transmembrane helix</keyword>